<dbReference type="Pfam" id="PF08170">
    <property type="entry name" value="POPLD"/>
    <property type="match status" value="1"/>
</dbReference>
<feature type="domain" description="Pop1 N-terminal" evidence="4">
    <location>
        <begin position="39"/>
        <end position="257"/>
    </location>
</feature>
<comment type="caution">
    <text evidence="6">The sequence shown here is derived from an EMBL/GenBank/DDBJ whole genome shotgun (WGS) entry which is preliminary data.</text>
</comment>
<dbReference type="GO" id="GO:0005655">
    <property type="term" value="C:nucleolar ribonuclease P complex"/>
    <property type="evidence" value="ECO:0007669"/>
    <property type="project" value="InterPro"/>
</dbReference>
<name>A0A2V1AR18_9ASCO</name>
<dbReference type="InterPro" id="IPR039182">
    <property type="entry name" value="Pop1"/>
</dbReference>
<comment type="subcellular location">
    <subcellularLocation>
        <location evidence="1">Nucleus</location>
    </subcellularLocation>
</comment>
<dbReference type="EMBL" id="PKFO01000002">
    <property type="protein sequence ID" value="PVH19683.1"/>
    <property type="molecule type" value="Genomic_DNA"/>
</dbReference>
<keyword evidence="2" id="KW-0819">tRNA processing</keyword>
<dbReference type="GeneID" id="37008867"/>
<evidence type="ECO:0000256" key="3">
    <source>
        <dbReference type="ARBA" id="ARBA00023242"/>
    </source>
</evidence>
<evidence type="ECO:0000313" key="7">
    <source>
        <dbReference type="Proteomes" id="UP000244309"/>
    </source>
</evidence>
<accession>A0A2V1AR18</accession>
<dbReference type="InterPro" id="IPR009723">
    <property type="entry name" value="Pop1_N"/>
</dbReference>
<reference evidence="6 7" key="1">
    <citation type="submission" date="2017-12" db="EMBL/GenBank/DDBJ databases">
        <title>Genome Sequence of a Multidrug-Resistant Candida haemulonii Isolate from a Patient with Chronic Leg Ulcers in Israel.</title>
        <authorList>
            <person name="Chow N.A."/>
            <person name="Gade L."/>
            <person name="Batra D."/>
            <person name="Rowe L.A."/>
            <person name="Ben-Ami R."/>
            <person name="Loparev V.N."/>
            <person name="Litvintseva A.P."/>
        </authorList>
    </citation>
    <scope>NUCLEOTIDE SEQUENCE [LARGE SCALE GENOMIC DNA]</scope>
    <source>
        <strain evidence="6 7">B11899</strain>
    </source>
</reference>
<dbReference type="OrthoDB" id="442863at2759"/>
<evidence type="ECO:0000313" key="6">
    <source>
        <dbReference type="EMBL" id="PVH19683.1"/>
    </source>
</evidence>
<evidence type="ECO:0000259" key="4">
    <source>
        <dbReference type="Pfam" id="PF06978"/>
    </source>
</evidence>
<dbReference type="PANTHER" id="PTHR22731:SF3">
    <property type="entry name" value="RIBONUCLEASES P_MRP PROTEIN SUBUNIT POP1"/>
    <property type="match status" value="1"/>
</dbReference>
<dbReference type="STRING" id="45357.A0A2V1AR18"/>
<evidence type="ECO:0000259" key="5">
    <source>
        <dbReference type="Pfam" id="PF08170"/>
    </source>
</evidence>
<dbReference type="SUPFAM" id="SSF103025">
    <property type="entry name" value="Folate-binding domain"/>
    <property type="match status" value="1"/>
</dbReference>
<protein>
    <submittedName>
        <fullName evidence="6">Uncharacterized protein</fullName>
    </submittedName>
</protein>
<dbReference type="VEuPathDB" id="FungiDB:CXQ85_003537"/>
<dbReference type="AlphaFoldDB" id="A0A2V1AR18"/>
<dbReference type="GO" id="GO:0001682">
    <property type="term" value="P:tRNA 5'-leader removal"/>
    <property type="evidence" value="ECO:0007669"/>
    <property type="project" value="InterPro"/>
</dbReference>
<feature type="domain" description="POPLD" evidence="5">
    <location>
        <begin position="491"/>
        <end position="567"/>
    </location>
</feature>
<sequence>MPPKPPPNSRKAKLYNSRTIRSETVDPSFNDGVLTIPQFLSSREYEIKAFEHSQLNTKYASSNRVFQSLPRTLRRRTASHNVKRVPKRMRKKALREMQSTVNGVPPKKKQPRGRERYRLKQRKKLLILASKIKKLKGAAAVNAGKSIPARLKELNVQLSDLQKRKLKPLNNVVGAFDQSLEGKLAPKPQGNVKYGKRQTTYTWQPTHVWHAKRFHMSKKWGFQIPFSPNQKCFRATSRASKQGTILFDTSYYSELTVDCVDSKRLESLLSEVTKYNSPTPEWLSRGKKAYTGWIYGAEKKVSPGQVLVHGNTVLVRTHPSVYGEFFQHLLTFAKTLKVTVTDCRYAIGSLQLIGPTALQTLGKIIHHKGAKTSTSSSWLLYSNTNDAALIPEGATFAFYIEDPRCWKRPVSPPLPPKDYRDILSMISQNQSYIDDDAISGLFTSQGRTGSYKDMYSIKQIGQQFGQSDPFAQNIKSSSEIPLVITKGANQTWIVLAPWFWIQPLWSKLVQIPGVKTGGTRQEHQVNFEQGRPSFPHDYPFLPEGYKHNDALQEASDLKRSKLPPSKKKPIPMEHGLELAGGDWWFLRKWTFTYPLIEKDVVRTHPFGEFTDDRYRRILDENDALTVVHAVREEWKKTGKPMNMNELPITLFRRNDPTHKSIADGTFKPDVSKFPSLPVVQRSLQLTGKGIIRDSARIYEIPEGSKKQPELRNLIGFVTTGTFNLSGGVPTGLGLVNARFKDNKRVMVRNVGCTNFYYARIDSLKD</sequence>
<evidence type="ECO:0000256" key="2">
    <source>
        <dbReference type="ARBA" id="ARBA00022694"/>
    </source>
</evidence>
<organism evidence="6 7">
    <name type="scientific">Candidozyma haemuli</name>
    <dbReference type="NCBI Taxonomy" id="45357"/>
    <lineage>
        <taxon>Eukaryota</taxon>
        <taxon>Fungi</taxon>
        <taxon>Dikarya</taxon>
        <taxon>Ascomycota</taxon>
        <taxon>Saccharomycotina</taxon>
        <taxon>Pichiomycetes</taxon>
        <taxon>Metschnikowiaceae</taxon>
        <taxon>Candidozyma</taxon>
    </lineage>
</organism>
<keyword evidence="7" id="KW-1185">Reference proteome</keyword>
<dbReference type="GO" id="GO:0000172">
    <property type="term" value="C:ribonuclease MRP complex"/>
    <property type="evidence" value="ECO:0007669"/>
    <property type="project" value="InterPro"/>
</dbReference>
<dbReference type="Pfam" id="PF06978">
    <property type="entry name" value="POP1_N"/>
    <property type="match status" value="1"/>
</dbReference>
<dbReference type="InterPro" id="IPR012590">
    <property type="entry name" value="POPLD_dom"/>
</dbReference>
<proteinExistence type="predicted"/>
<dbReference type="RefSeq" id="XP_025340623.1">
    <property type="nucleotide sequence ID" value="XM_025487175.1"/>
</dbReference>
<keyword evidence="3" id="KW-0539">Nucleus</keyword>
<evidence type="ECO:0000256" key="1">
    <source>
        <dbReference type="ARBA" id="ARBA00004123"/>
    </source>
</evidence>
<dbReference type="Proteomes" id="UP000244309">
    <property type="component" value="Unassembled WGS sequence"/>
</dbReference>
<gene>
    <name evidence="6" type="ORF">CXQ85_003537</name>
</gene>
<dbReference type="PANTHER" id="PTHR22731">
    <property type="entry name" value="RIBONUCLEASES P/MRP PROTEIN SUBUNIT POP1"/>
    <property type="match status" value="1"/>
</dbReference>